<evidence type="ECO:0000256" key="3">
    <source>
        <dbReference type="ARBA" id="ARBA00023163"/>
    </source>
</evidence>
<reference evidence="7" key="1">
    <citation type="journal article" date="2019" name="Int. J. Syst. Evol. Microbiol.">
        <title>The Global Catalogue of Microorganisms (GCM) 10K type strain sequencing project: providing services to taxonomists for standard genome sequencing and annotation.</title>
        <authorList>
            <consortium name="The Broad Institute Genomics Platform"/>
            <consortium name="The Broad Institute Genome Sequencing Center for Infectious Disease"/>
            <person name="Wu L."/>
            <person name="Ma J."/>
        </authorList>
    </citation>
    <scope>NUCLEOTIDE SEQUENCE [LARGE SCALE GENOMIC DNA]</scope>
    <source>
        <strain evidence="7">CGMCC 4.1648</strain>
    </source>
</reference>
<keyword evidence="2 4" id="KW-0238">DNA-binding</keyword>
<feature type="DNA-binding region" description="H-T-H motif" evidence="4">
    <location>
        <begin position="29"/>
        <end position="48"/>
    </location>
</feature>
<dbReference type="Proteomes" id="UP001595829">
    <property type="component" value="Unassembled WGS sequence"/>
</dbReference>
<keyword evidence="3" id="KW-0804">Transcription</keyword>
<evidence type="ECO:0000256" key="2">
    <source>
        <dbReference type="ARBA" id="ARBA00023125"/>
    </source>
</evidence>
<dbReference type="Gene3D" id="1.10.10.60">
    <property type="entry name" value="Homeodomain-like"/>
    <property type="match status" value="1"/>
</dbReference>
<dbReference type="PANTHER" id="PTHR47506">
    <property type="entry name" value="TRANSCRIPTIONAL REGULATORY PROTEIN"/>
    <property type="match status" value="1"/>
</dbReference>
<evidence type="ECO:0000256" key="1">
    <source>
        <dbReference type="ARBA" id="ARBA00023015"/>
    </source>
</evidence>
<proteinExistence type="predicted"/>
<evidence type="ECO:0000256" key="4">
    <source>
        <dbReference type="PROSITE-ProRule" id="PRU00335"/>
    </source>
</evidence>
<dbReference type="Gene3D" id="1.10.357.10">
    <property type="entry name" value="Tetracycline Repressor, domain 2"/>
    <property type="match status" value="1"/>
</dbReference>
<accession>A0ABV9X722</accession>
<dbReference type="InterPro" id="IPR001647">
    <property type="entry name" value="HTH_TetR"/>
</dbReference>
<sequence length="198" mass="20830">MPDIKHFDHDTVLDTALRVFWQRGMASTGIQALVDATGLSRSSLYATFGSKEGLYTEALRRYIARWSTPAFAALAADPGGLDAIERFFAGLIDLRCSGELAGWGCLVTNAHAGPESAVPQVRALLDDHHRQLQGALRTTLGTAAALGRLAPSVDPDDAAAVLAALAYGVNLRSRAGAPPEALHATVAGALRPLYAQPS</sequence>
<dbReference type="Pfam" id="PF00440">
    <property type="entry name" value="TetR_N"/>
    <property type="match status" value="1"/>
</dbReference>
<dbReference type="PROSITE" id="PS50977">
    <property type="entry name" value="HTH_TETR_2"/>
    <property type="match status" value="1"/>
</dbReference>
<evidence type="ECO:0000313" key="7">
    <source>
        <dbReference type="Proteomes" id="UP001595829"/>
    </source>
</evidence>
<dbReference type="RefSeq" id="WP_345691651.1">
    <property type="nucleotide sequence ID" value="NZ_BAABIT010000001.1"/>
</dbReference>
<dbReference type="InterPro" id="IPR011075">
    <property type="entry name" value="TetR_C"/>
</dbReference>
<dbReference type="PANTHER" id="PTHR47506:SF1">
    <property type="entry name" value="HTH-TYPE TRANSCRIPTIONAL REGULATOR YJDC"/>
    <property type="match status" value="1"/>
</dbReference>
<dbReference type="InterPro" id="IPR036271">
    <property type="entry name" value="Tet_transcr_reg_TetR-rel_C_sf"/>
</dbReference>
<dbReference type="EMBL" id="JBHSJD010000001">
    <property type="protein sequence ID" value="MFC5020592.1"/>
    <property type="molecule type" value="Genomic_DNA"/>
</dbReference>
<name>A0ABV9X722_9ACTN</name>
<dbReference type="PRINTS" id="PR00455">
    <property type="entry name" value="HTHTETR"/>
</dbReference>
<dbReference type="SUPFAM" id="SSF48498">
    <property type="entry name" value="Tetracyclin repressor-like, C-terminal domain"/>
    <property type="match status" value="1"/>
</dbReference>
<gene>
    <name evidence="6" type="ORF">ACFPM3_00280</name>
</gene>
<feature type="domain" description="HTH tetR-type" evidence="5">
    <location>
        <begin position="6"/>
        <end position="66"/>
    </location>
</feature>
<dbReference type="SUPFAM" id="SSF46689">
    <property type="entry name" value="Homeodomain-like"/>
    <property type="match status" value="1"/>
</dbReference>
<dbReference type="InterPro" id="IPR009057">
    <property type="entry name" value="Homeodomain-like_sf"/>
</dbReference>
<protein>
    <submittedName>
        <fullName evidence="6">TetR/AcrR family transcriptional regulator</fullName>
    </submittedName>
</protein>
<organism evidence="6 7">
    <name type="scientific">Streptomyces coeruleoprunus</name>
    <dbReference type="NCBI Taxonomy" id="285563"/>
    <lineage>
        <taxon>Bacteria</taxon>
        <taxon>Bacillati</taxon>
        <taxon>Actinomycetota</taxon>
        <taxon>Actinomycetes</taxon>
        <taxon>Kitasatosporales</taxon>
        <taxon>Streptomycetaceae</taxon>
        <taxon>Streptomyces</taxon>
    </lineage>
</organism>
<keyword evidence="1" id="KW-0805">Transcription regulation</keyword>
<evidence type="ECO:0000259" key="5">
    <source>
        <dbReference type="PROSITE" id="PS50977"/>
    </source>
</evidence>
<comment type="caution">
    <text evidence="6">The sequence shown here is derived from an EMBL/GenBank/DDBJ whole genome shotgun (WGS) entry which is preliminary data.</text>
</comment>
<keyword evidence="7" id="KW-1185">Reference proteome</keyword>
<evidence type="ECO:0000313" key="6">
    <source>
        <dbReference type="EMBL" id="MFC5020592.1"/>
    </source>
</evidence>
<dbReference type="Pfam" id="PF16925">
    <property type="entry name" value="TetR_C_13"/>
    <property type="match status" value="1"/>
</dbReference>